<dbReference type="InterPro" id="IPR029058">
    <property type="entry name" value="AB_hydrolase_fold"/>
</dbReference>
<dbReference type="PANTHER" id="PTHR13136:SF11">
    <property type="entry name" value="TESTIS-EXPRESSED PROTEIN 30"/>
    <property type="match status" value="1"/>
</dbReference>
<protein>
    <recommendedName>
        <fullName evidence="1">KANL3/Tex30 alpha/beta hydrolase-like domain-containing protein</fullName>
    </recommendedName>
</protein>
<accession>B9TM22</accession>
<organism evidence="2 3">
    <name type="scientific">Ricinus communis</name>
    <name type="common">Castor bean</name>
    <dbReference type="NCBI Taxonomy" id="3988"/>
    <lineage>
        <taxon>Eukaryota</taxon>
        <taxon>Viridiplantae</taxon>
        <taxon>Streptophyta</taxon>
        <taxon>Embryophyta</taxon>
        <taxon>Tracheophyta</taxon>
        <taxon>Spermatophyta</taxon>
        <taxon>Magnoliopsida</taxon>
        <taxon>eudicotyledons</taxon>
        <taxon>Gunneridae</taxon>
        <taxon>Pentapetalae</taxon>
        <taxon>rosids</taxon>
        <taxon>fabids</taxon>
        <taxon>Malpighiales</taxon>
        <taxon>Euphorbiaceae</taxon>
        <taxon>Acalyphoideae</taxon>
        <taxon>Acalypheae</taxon>
        <taxon>Ricinus</taxon>
    </lineage>
</organism>
<dbReference type="Pfam" id="PF20408">
    <property type="entry name" value="Abhydrolase_11"/>
    <property type="match status" value="1"/>
</dbReference>
<keyword evidence="3" id="KW-1185">Reference proteome</keyword>
<dbReference type="InterPro" id="IPR046879">
    <property type="entry name" value="KANL3/Tex30_Abhydrolase"/>
</dbReference>
<name>B9TM22_RICCO</name>
<sequence length="192" mass="20254">MDRLARVLCERGIAVLRFNWAYLDVTPKGAPSDDLSVELAELQAVIAFARDDARLRTDRLVVAGKSMGSVVAARAFAADASLAGAVLLTPLLSQPGAAPLATTDGAERYYGELRADHRPSLLVSGDQDPYCDPRDLHRFATASTAAMRVAVVDGDHGFGTPGLTGDAADAALARSHDVVARRVADFMDTAFG</sequence>
<gene>
    <name evidence="2" type="ORF">RCOM_2117990</name>
</gene>
<dbReference type="AlphaFoldDB" id="B9TM22"/>
<dbReference type="InterPro" id="IPR026555">
    <property type="entry name" value="NSL3/Tex30"/>
</dbReference>
<dbReference type="SUPFAM" id="SSF53474">
    <property type="entry name" value="alpha/beta-Hydrolases"/>
    <property type="match status" value="1"/>
</dbReference>
<evidence type="ECO:0000313" key="3">
    <source>
        <dbReference type="Proteomes" id="UP000008311"/>
    </source>
</evidence>
<dbReference type="PANTHER" id="PTHR13136">
    <property type="entry name" value="TESTIS DEVELOPMENT PROTEIN PRTD"/>
    <property type="match status" value="1"/>
</dbReference>
<dbReference type="Proteomes" id="UP000008311">
    <property type="component" value="Unassembled WGS sequence"/>
</dbReference>
<feature type="domain" description="KANL3/Tex30 alpha/beta hydrolase-like" evidence="1">
    <location>
        <begin position="1"/>
        <end position="181"/>
    </location>
</feature>
<reference evidence="3" key="1">
    <citation type="journal article" date="2010" name="Nat. Biotechnol.">
        <title>Draft genome sequence of the oilseed species Ricinus communis.</title>
        <authorList>
            <person name="Chan A.P."/>
            <person name="Crabtree J."/>
            <person name="Zhao Q."/>
            <person name="Lorenzi H."/>
            <person name="Orvis J."/>
            <person name="Puiu D."/>
            <person name="Melake-Berhan A."/>
            <person name="Jones K.M."/>
            <person name="Redman J."/>
            <person name="Chen G."/>
            <person name="Cahoon E.B."/>
            <person name="Gedil M."/>
            <person name="Stanke M."/>
            <person name="Haas B.J."/>
            <person name="Wortman J.R."/>
            <person name="Fraser-Liggett C.M."/>
            <person name="Ravel J."/>
            <person name="Rabinowicz P.D."/>
        </authorList>
    </citation>
    <scope>NUCLEOTIDE SEQUENCE [LARGE SCALE GENOMIC DNA]</scope>
    <source>
        <strain evidence="3">cv. Hale</strain>
    </source>
</reference>
<proteinExistence type="predicted"/>
<evidence type="ECO:0000313" key="2">
    <source>
        <dbReference type="EMBL" id="EEF23092.1"/>
    </source>
</evidence>
<dbReference type="InParanoid" id="B9TM22"/>
<dbReference type="EMBL" id="EQ987930">
    <property type="protein sequence ID" value="EEF23092.1"/>
    <property type="molecule type" value="Genomic_DNA"/>
</dbReference>
<evidence type="ECO:0000259" key="1">
    <source>
        <dbReference type="Pfam" id="PF20408"/>
    </source>
</evidence>
<dbReference type="Gene3D" id="3.40.50.1820">
    <property type="entry name" value="alpha/beta hydrolase"/>
    <property type="match status" value="1"/>
</dbReference>